<accession>A0ABT2KXP2</accession>
<keyword evidence="2" id="KW-1185">Reference proteome</keyword>
<evidence type="ECO:0000313" key="1">
    <source>
        <dbReference type="EMBL" id="MCT4795200.1"/>
    </source>
</evidence>
<dbReference type="InterPro" id="IPR016181">
    <property type="entry name" value="Acyl_CoA_acyltransferase"/>
</dbReference>
<gene>
    <name evidence="1" type="ORF">NQG31_06560</name>
</gene>
<proteinExistence type="predicted"/>
<dbReference type="RefSeq" id="WP_034815295.1">
    <property type="nucleotide sequence ID" value="NZ_CP073101.1"/>
</dbReference>
<dbReference type="SUPFAM" id="SSF55729">
    <property type="entry name" value="Acyl-CoA N-acyltransferases (Nat)"/>
    <property type="match status" value="1"/>
</dbReference>
<evidence type="ECO:0000313" key="2">
    <source>
        <dbReference type="Proteomes" id="UP001206821"/>
    </source>
</evidence>
<dbReference type="Proteomes" id="UP001206821">
    <property type="component" value="Unassembled WGS sequence"/>
</dbReference>
<evidence type="ECO:0008006" key="3">
    <source>
        <dbReference type="Google" id="ProtNLM"/>
    </source>
</evidence>
<comment type="caution">
    <text evidence="1">The sequence shown here is derived from an EMBL/GenBank/DDBJ whole genome shotgun (WGS) entry which is preliminary data.</text>
</comment>
<protein>
    <recommendedName>
        <fullName evidence="3">N-acetyltransferase domain-containing protein</fullName>
    </recommendedName>
</protein>
<dbReference type="EMBL" id="JANIEK010000020">
    <property type="protein sequence ID" value="MCT4795200.1"/>
    <property type="molecule type" value="Genomic_DNA"/>
</dbReference>
<name>A0ABT2KXP2_9BACL</name>
<sequence length="225" mass="25795">MWSGVWNGLTLHVRHLTEQDLPAIESVQRAVIDELTESAHYQALTTGEFQKLLADRTIIGAYRDEDLIAFRALLIPPIDAEHLGRDIGYPEHSLERIIYQEVTNVHPSFRGYRLQQHLGHLLMEAFSQDVRFDLVCATVAPFNIPSLKDKFALGLRIGALKPKYGGKWRYIFMRELHTGWHGDGLVTSVEMADTARQVRLLQDGWYGTGMREIDGTWYIDYEKQA</sequence>
<reference evidence="1 2" key="1">
    <citation type="submission" date="2022-07" db="EMBL/GenBank/DDBJ databases">
        <title>Genomic and pangenome structural analysis of the polyextremophile Exiguobacterium.</title>
        <authorList>
            <person name="Shen L."/>
        </authorList>
    </citation>
    <scope>NUCLEOTIDE SEQUENCE [LARGE SCALE GENOMIC DNA]</scope>
    <source>
        <strain evidence="1 2">12_1</strain>
    </source>
</reference>
<dbReference type="Gene3D" id="3.40.630.30">
    <property type="match status" value="1"/>
</dbReference>
<organism evidence="1 2">
    <name type="scientific">Exiguobacterium alkaliphilum</name>
    <dbReference type="NCBI Taxonomy" id="1428684"/>
    <lineage>
        <taxon>Bacteria</taxon>
        <taxon>Bacillati</taxon>
        <taxon>Bacillota</taxon>
        <taxon>Bacilli</taxon>
        <taxon>Bacillales</taxon>
        <taxon>Bacillales Family XII. Incertae Sedis</taxon>
        <taxon>Exiguobacterium</taxon>
    </lineage>
</organism>